<reference evidence="1 2" key="1">
    <citation type="submission" date="2020-04" db="EMBL/GenBank/DDBJ databases">
        <title>Hymenobacter polaris sp. nov., isolated from Arctic soil.</title>
        <authorList>
            <person name="Dahal R.H."/>
        </authorList>
    </citation>
    <scope>NUCLEOTIDE SEQUENCE [LARGE SCALE GENOMIC DNA]</scope>
    <source>
        <strain evidence="1 2">RP-2-7</strain>
    </source>
</reference>
<sequence length="191" mass="20787">MNPTPPILQRLRRETHAQHEAVEANRFNQALAAGTVEAADAAWFLSKLFGFVLPLEEGINRLGPALDPAWELFSRRRAYLIPLDLQDLLGRSALPLPLCPVLPPLATPTQALGVLYVLEGSTLGGQVIARQLEKVGLGAARRYFTAYGALTGPRWQATCRLLAAAATPENEDELVASAVRTFHDLAVWLGE</sequence>
<dbReference type="Proteomes" id="UP000559626">
    <property type="component" value="Unassembled WGS sequence"/>
</dbReference>
<dbReference type="InterPro" id="IPR016084">
    <property type="entry name" value="Haem_Oase-like_multi-hlx"/>
</dbReference>
<accession>A0A7Y0AFS6</accession>
<dbReference type="SUPFAM" id="SSF48613">
    <property type="entry name" value="Heme oxygenase-like"/>
    <property type="match status" value="1"/>
</dbReference>
<dbReference type="EMBL" id="JABBGH010000002">
    <property type="protein sequence ID" value="NML66563.1"/>
    <property type="molecule type" value="Genomic_DNA"/>
</dbReference>
<dbReference type="Gene3D" id="1.20.910.10">
    <property type="entry name" value="Heme oxygenase-like"/>
    <property type="match status" value="1"/>
</dbReference>
<dbReference type="RefSeq" id="WP_169532197.1">
    <property type="nucleotide sequence ID" value="NZ_JABBGH010000002.1"/>
</dbReference>
<organism evidence="1 2">
    <name type="scientific">Hymenobacter polaris</name>
    <dbReference type="NCBI Taxonomy" id="2682546"/>
    <lineage>
        <taxon>Bacteria</taxon>
        <taxon>Pseudomonadati</taxon>
        <taxon>Bacteroidota</taxon>
        <taxon>Cytophagia</taxon>
        <taxon>Cytophagales</taxon>
        <taxon>Hymenobacteraceae</taxon>
        <taxon>Hymenobacter</taxon>
    </lineage>
</organism>
<proteinExistence type="predicted"/>
<name>A0A7Y0AFS6_9BACT</name>
<protein>
    <submittedName>
        <fullName evidence="1">Biliverdin-producing heme oxygenase</fullName>
    </submittedName>
</protein>
<evidence type="ECO:0000313" key="2">
    <source>
        <dbReference type="Proteomes" id="UP000559626"/>
    </source>
</evidence>
<gene>
    <name evidence="1" type="ORF">HHL22_15245</name>
</gene>
<evidence type="ECO:0000313" key="1">
    <source>
        <dbReference type="EMBL" id="NML66563.1"/>
    </source>
</evidence>
<dbReference type="AlphaFoldDB" id="A0A7Y0AFS6"/>
<dbReference type="CDD" id="cd19166">
    <property type="entry name" value="HemeO-bac"/>
    <property type="match status" value="1"/>
</dbReference>
<keyword evidence="2" id="KW-1185">Reference proteome</keyword>
<comment type="caution">
    <text evidence="1">The sequence shown here is derived from an EMBL/GenBank/DDBJ whole genome shotgun (WGS) entry which is preliminary data.</text>
</comment>